<keyword evidence="1" id="KW-0472">Membrane</keyword>
<keyword evidence="1" id="KW-0812">Transmembrane</keyword>
<evidence type="ECO:0000313" key="3">
    <source>
        <dbReference type="Proteomes" id="UP001066278"/>
    </source>
</evidence>
<dbReference type="RefSeq" id="WP_003236138.1">
    <property type="nucleotide sequence ID" value="NZ_CBCSBO010000002.1"/>
</dbReference>
<gene>
    <name evidence="2" type="ORF">MOE99_16385</name>
</gene>
<feature type="transmembrane region" description="Helical" evidence="1">
    <location>
        <begin position="74"/>
        <end position="92"/>
    </location>
</feature>
<reference evidence="2" key="1">
    <citation type="submission" date="2022-02" db="EMBL/GenBank/DDBJ databases">
        <title>Crop Bioprotection Bacillus Genome Sequencing.</title>
        <authorList>
            <person name="Dunlap C."/>
        </authorList>
    </citation>
    <scope>NUCLEOTIDE SEQUENCE</scope>
    <source>
        <strain evidence="2">T20C13</strain>
    </source>
</reference>
<accession>A0A9Q4EVH0</accession>
<organism evidence="2 3">
    <name type="scientific">Bacillus inaquosorum</name>
    <dbReference type="NCBI Taxonomy" id="483913"/>
    <lineage>
        <taxon>Bacteria</taxon>
        <taxon>Bacillati</taxon>
        <taxon>Bacillota</taxon>
        <taxon>Bacilli</taxon>
        <taxon>Bacillales</taxon>
        <taxon>Bacillaceae</taxon>
        <taxon>Bacillus</taxon>
    </lineage>
</organism>
<dbReference type="Proteomes" id="UP001066278">
    <property type="component" value="Unassembled WGS sequence"/>
</dbReference>
<name>A0A9Q4EVH0_9BACI</name>
<evidence type="ECO:0000313" key="2">
    <source>
        <dbReference type="EMBL" id="MCY9230900.1"/>
    </source>
</evidence>
<feature type="transmembrane region" description="Helical" evidence="1">
    <location>
        <begin position="50"/>
        <end position="68"/>
    </location>
</feature>
<dbReference type="Pfam" id="PF17280">
    <property type="entry name" value="DUF5345"/>
    <property type="match status" value="1"/>
</dbReference>
<dbReference type="EMBL" id="JALAXJ010000017">
    <property type="protein sequence ID" value="MCY9230900.1"/>
    <property type="molecule type" value="Genomic_DNA"/>
</dbReference>
<comment type="caution">
    <text evidence="2">The sequence shown here is derived from an EMBL/GenBank/DDBJ whole genome shotgun (WGS) entry which is preliminary data.</text>
</comment>
<proteinExistence type="predicted"/>
<dbReference type="GeneID" id="76980385"/>
<protein>
    <submittedName>
        <fullName evidence="2">YxlC family protein</fullName>
    </submittedName>
</protein>
<dbReference type="KEGG" id="biq:AN935_19595"/>
<sequence>MNKEKLSIHFKSELQKIDQTANPSIPDQKELLYQLLQMKAERRKKLMKEIILFVFCALMVVSAAILAFTQAPAVFIVLQVCVLAVLPILIAAEKKRHLGECEVERR</sequence>
<dbReference type="AlphaFoldDB" id="A0A9Q4EVH0"/>
<keyword evidence="1" id="KW-1133">Transmembrane helix</keyword>
<dbReference type="InterPro" id="IPR035238">
    <property type="entry name" value="DUF5345"/>
</dbReference>
<evidence type="ECO:0000256" key="1">
    <source>
        <dbReference type="SAM" id="Phobius"/>
    </source>
</evidence>